<keyword evidence="1" id="KW-0808">Transferase</keyword>
<evidence type="ECO:0000313" key="1">
    <source>
        <dbReference type="EMBL" id="TWI84694.1"/>
    </source>
</evidence>
<dbReference type="Gene3D" id="3.40.50.150">
    <property type="entry name" value="Vaccinia Virus protein VP39"/>
    <property type="match status" value="1"/>
</dbReference>
<dbReference type="GO" id="GO:0032259">
    <property type="term" value="P:methylation"/>
    <property type="evidence" value="ECO:0007669"/>
    <property type="project" value="UniProtKB-KW"/>
</dbReference>
<dbReference type="AlphaFoldDB" id="A0A562SUL9"/>
<gene>
    <name evidence="1" type="ORF">JM93_03028</name>
</gene>
<proteinExistence type="predicted"/>
<dbReference type="GO" id="GO:0008168">
    <property type="term" value="F:methyltransferase activity"/>
    <property type="evidence" value="ECO:0007669"/>
    <property type="project" value="UniProtKB-KW"/>
</dbReference>
<name>A0A562SUL9_9HYPH</name>
<evidence type="ECO:0000313" key="2">
    <source>
        <dbReference type="Proteomes" id="UP000320593"/>
    </source>
</evidence>
<dbReference type="SUPFAM" id="SSF53335">
    <property type="entry name" value="S-adenosyl-L-methionine-dependent methyltransferases"/>
    <property type="match status" value="1"/>
</dbReference>
<dbReference type="Pfam" id="PF13489">
    <property type="entry name" value="Methyltransf_23"/>
    <property type="match status" value="1"/>
</dbReference>
<dbReference type="InterPro" id="IPR029063">
    <property type="entry name" value="SAM-dependent_MTases_sf"/>
</dbReference>
<comment type="caution">
    <text evidence="1">The sequence shown here is derived from an EMBL/GenBank/DDBJ whole genome shotgun (WGS) entry which is preliminary data.</text>
</comment>
<accession>A0A562SUL9</accession>
<dbReference type="PIRSF" id="PIRSF011491">
    <property type="entry name" value="Mtase_YbcY_prd"/>
    <property type="match status" value="1"/>
</dbReference>
<keyword evidence="2" id="KW-1185">Reference proteome</keyword>
<dbReference type="InterPro" id="IPR016584">
    <property type="entry name" value="MeTrfase_VrtF"/>
</dbReference>
<dbReference type="Proteomes" id="UP000320593">
    <property type="component" value="Unassembled WGS sequence"/>
</dbReference>
<sequence>MNSFPEQNRAGYAVYSEKSLRVYDALVLGFSNRFLWRCPSRNLVEHYQENVSEQHLDIGVGTGYFLDTADFASVRPDITLFDPNRSCLDVADKRLARFDPKLVQADALTPWPAELGTFKSIGLNYLLHCLPGTMADKSRIFDFMRPHLKPETIVFGSTIVRGDAPRGFLAEKLMRIYNKKGIFGNMSDTREGLETELLSRFKNVDIRLIGCVALFKAYRPV</sequence>
<protein>
    <submittedName>
        <fullName evidence="1">Methyltransferase family protein</fullName>
    </submittedName>
</protein>
<dbReference type="RefSeq" id="WP_145344814.1">
    <property type="nucleotide sequence ID" value="NZ_SMLY01000054.1"/>
</dbReference>
<dbReference type="CDD" id="cd02440">
    <property type="entry name" value="AdoMet_MTases"/>
    <property type="match status" value="1"/>
</dbReference>
<keyword evidence="1" id="KW-0489">Methyltransferase</keyword>
<dbReference type="EMBL" id="VLLF01000007">
    <property type="protein sequence ID" value="TWI84694.1"/>
    <property type="molecule type" value="Genomic_DNA"/>
</dbReference>
<dbReference type="OrthoDB" id="507855at2"/>
<organism evidence="1 2">
    <name type="scientific">Roseibium hamelinense</name>
    <dbReference type="NCBI Taxonomy" id="150831"/>
    <lineage>
        <taxon>Bacteria</taxon>
        <taxon>Pseudomonadati</taxon>
        <taxon>Pseudomonadota</taxon>
        <taxon>Alphaproteobacteria</taxon>
        <taxon>Hyphomicrobiales</taxon>
        <taxon>Stappiaceae</taxon>
        <taxon>Roseibium</taxon>
    </lineage>
</organism>
<reference evidence="1 2" key="1">
    <citation type="submission" date="2019-07" db="EMBL/GenBank/DDBJ databases">
        <title>Genomic Encyclopedia of Archaeal and Bacterial Type Strains, Phase II (KMG-II): from individual species to whole genera.</title>
        <authorList>
            <person name="Goeker M."/>
        </authorList>
    </citation>
    <scope>NUCLEOTIDE SEQUENCE [LARGE SCALE GENOMIC DNA]</scope>
    <source>
        <strain evidence="1 2">ATCC BAA-252</strain>
    </source>
</reference>